<feature type="signal peptide" evidence="1">
    <location>
        <begin position="1"/>
        <end position="27"/>
    </location>
</feature>
<comment type="caution">
    <text evidence="2">The sequence shown here is derived from an EMBL/GenBank/DDBJ whole genome shotgun (WGS) entry which is preliminary data.</text>
</comment>
<sequence length="114" mass="12293">MRTRFSRAAAAAVLALAFLAPALPASAREDRIFYLYNSNGSVSIQRVWTALAGDKNDAWTPATLNSPVDPGETTSFSLGEGASCFYDVKVQFSDSYEQTFANVNVCRADKVTAT</sequence>
<proteinExistence type="predicted"/>
<evidence type="ECO:0000313" key="3">
    <source>
        <dbReference type="Proteomes" id="UP001228905"/>
    </source>
</evidence>
<organism evidence="2 3">
    <name type="scientific">Caulobacter ginsengisoli</name>
    <dbReference type="NCBI Taxonomy" id="400775"/>
    <lineage>
        <taxon>Bacteria</taxon>
        <taxon>Pseudomonadati</taxon>
        <taxon>Pseudomonadota</taxon>
        <taxon>Alphaproteobacteria</taxon>
        <taxon>Caulobacterales</taxon>
        <taxon>Caulobacteraceae</taxon>
        <taxon>Caulobacter</taxon>
    </lineage>
</organism>
<evidence type="ECO:0008006" key="4">
    <source>
        <dbReference type="Google" id="ProtNLM"/>
    </source>
</evidence>
<keyword evidence="1" id="KW-0732">Signal</keyword>
<feature type="chain" id="PRO_5047139314" description="Secreted protein" evidence="1">
    <location>
        <begin position="28"/>
        <end position="114"/>
    </location>
</feature>
<dbReference type="Proteomes" id="UP001228905">
    <property type="component" value="Unassembled WGS sequence"/>
</dbReference>
<accession>A0ABU0IZ12</accession>
<reference evidence="2 3" key="1">
    <citation type="submission" date="2023-07" db="EMBL/GenBank/DDBJ databases">
        <title>Genomic Encyclopedia of Type Strains, Phase IV (KMG-IV): sequencing the most valuable type-strain genomes for metagenomic binning, comparative biology and taxonomic classification.</title>
        <authorList>
            <person name="Goeker M."/>
        </authorList>
    </citation>
    <scope>NUCLEOTIDE SEQUENCE [LARGE SCALE GENOMIC DNA]</scope>
    <source>
        <strain evidence="2 3">DSM 18695</strain>
    </source>
</reference>
<gene>
    <name evidence="2" type="ORF">QO010_004216</name>
</gene>
<name>A0ABU0IZ12_9CAUL</name>
<evidence type="ECO:0000313" key="2">
    <source>
        <dbReference type="EMBL" id="MDQ0466423.1"/>
    </source>
</evidence>
<keyword evidence="3" id="KW-1185">Reference proteome</keyword>
<dbReference type="RefSeq" id="WP_307352522.1">
    <property type="nucleotide sequence ID" value="NZ_JAUSVS010000011.1"/>
</dbReference>
<dbReference type="EMBL" id="JAUSVS010000011">
    <property type="protein sequence ID" value="MDQ0466423.1"/>
    <property type="molecule type" value="Genomic_DNA"/>
</dbReference>
<evidence type="ECO:0000256" key="1">
    <source>
        <dbReference type="SAM" id="SignalP"/>
    </source>
</evidence>
<protein>
    <recommendedName>
        <fullName evidence="4">Secreted protein</fullName>
    </recommendedName>
</protein>